<reference evidence="2 3" key="1">
    <citation type="journal article" date="2011" name="PLoS Pathog.">
        <title>Endophytic Life Strategies Decoded by Genome and Transcriptome Analyses of the Mutualistic Root Symbiont Piriformospora indica.</title>
        <authorList>
            <person name="Zuccaro A."/>
            <person name="Lahrmann U."/>
            <person name="Guldener U."/>
            <person name="Langen G."/>
            <person name="Pfiffi S."/>
            <person name="Biedenkopf D."/>
            <person name="Wong P."/>
            <person name="Samans B."/>
            <person name="Grimm C."/>
            <person name="Basiewicz M."/>
            <person name="Murat C."/>
            <person name="Martin F."/>
            <person name="Kogel K.H."/>
        </authorList>
    </citation>
    <scope>NUCLEOTIDE SEQUENCE [LARGE SCALE GENOMIC DNA]</scope>
    <source>
        <strain evidence="2 3">DSM 11827</strain>
    </source>
</reference>
<comment type="caution">
    <text evidence="2">The sequence shown here is derived from an EMBL/GenBank/DDBJ whole genome shotgun (WGS) entry which is preliminary data.</text>
</comment>
<accession>G4TJD6</accession>
<evidence type="ECO:0000313" key="2">
    <source>
        <dbReference type="EMBL" id="CCA71429.1"/>
    </source>
</evidence>
<sequence length="68" mass="7158">MSPVDEWQRASVGPGGLELPTPSSLFSRPNPARAVRWVPSTPGGGFITEPPCGRARYASCAQSISKTS</sequence>
<protein>
    <submittedName>
        <fullName evidence="2">Uncharacterized protein</fullName>
    </submittedName>
</protein>
<name>G4TJD6_SERID</name>
<proteinExistence type="predicted"/>
<evidence type="ECO:0000256" key="1">
    <source>
        <dbReference type="SAM" id="MobiDB-lite"/>
    </source>
</evidence>
<organism evidence="2 3">
    <name type="scientific">Serendipita indica (strain DSM 11827)</name>
    <name type="common">Root endophyte fungus</name>
    <name type="synonym">Piriformospora indica</name>
    <dbReference type="NCBI Taxonomy" id="1109443"/>
    <lineage>
        <taxon>Eukaryota</taxon>
        <taxon>Fungi</taxon>
        <taxon>Dikarya</taxon>
        <taxon>Basidiomycota</taxon>
        <taxon>Agaricomycotina</taxon>
        <taxon>Agaricomycetes</taxon>
        <taxon>Sebacinales</taxon>
        <taxon>Serendipitaceae</taxon>
        <taxon>Serendipita</taxon>
    </lineage>
</organism>
<dbReference type="HOGENOM" id="CLU_2794861_0_0_1"/>
<dbReference type="InParanoid" id="G4TJD6"/>
<evidence type="ECO:0000313" key="3">
    <source>
        <dbReference type="Proteomes" id="UP000007148"/>
    </source>
</evidence>
<dbReference type="Proteomes" id="UP000007148">
    <property type="component" value="Unassembled WGS sequence"/>
</dbReference>
<gene>
    <name evidence="2" type="ORF">PIIN_05368</name>
</gene>
<dbReference type="EMBL" id="CAFZ01000119">
    <property type="protein sequence ID" value="CCA71429.1"/>
    <property type="molecule type" value="Genomic_DNA"/>
</dbReference>
<feature type="region of interest" description="Disordered" evidence="1">
    <location>
        <begin position="1"/>
        <end position="29"/>
    </location>
</feature>
<keyword evidence="3" id="KW-1185">Reference proteome</keyword>
<dbReference type="AlphaFoldDB" id="G4TJD6"/>